<dbReference type="SUPFAM" id="SSF46955">
    <property type="entry name" value="Putative DNA-binding domain"/>
    <property type="match status" value="1"/>
</dbReference>
<dbReference type="InterPro" id="IPR009061">
    <property type="entry name" value="DNA-bd_dom_put_sf"/>
</dbReference>
<keyword evidence="4" id="KW-1185">Reference proteome</keyword>
<feature type="domain" description="Helix-turn-helix" evidence="2">
    <location>
        <begin position="5"/>
        <end position="54"/>
    </location>
</feature>
<name>A0A502CKS2_9SPHN</name>
<organism evidence="3 4">
    <name type="scientific">Sphingomonas oligophenolica</name>
    <dbReference type="NCBI Taxonomy" id="301154"/>
    <lineage>
        <taxon>Bacteria</taxon>
        <taxon>Pseudomonadati</taxon>
        <taxon>Pseudomonadota</taxon>
        <taxon>Alphaproteobacteria</taxon>
        <taxon>Sphingomonadales</taxon>
        <taxon>Sphingomonadaceae</taxon>
        <taxon>Sphingomonas</taxon>
    </lineage>
</organism>
<proteinExistence type="predicted"/>
<evidence type="ECO:0000313" key="3">
    <source>
        <dbReference type="EMBL" id="TPG13170.1"/>
    </source>
</evidence>
<dbReference type="OrthoDB" id="8537306at2"/>
<dbReference type="InterPro" id="IPR041657">
    <property type="entry name" value="HTH_17"/>
</dbReference>
<comment type="caution">
    <text evidence="3">The sequence shown here is derived from an EMBL/GenBank/DDBJ whole genome shotgun (WGS) entry which is preliminary data.</text>
</comment>
<protein>
    <submittedName>
        <fullName evidence="3">DNA-binding protein</fullName>
    </submittedName>
</protein>
<dbReference type="Proteomes" id="UP000318413">
    <property type="component" value="Unassembled WGS sequence"/>
</dbReference>
<reference evidence="3 4" key="1">
    <citation type="journal article" date="2019" name="Environ. Microbiol.">
        <title>Species interactions and distinct microbial communities in high Arctic permafrost affected cryosols are associated with the CH4 and CO2 gas fluxes.</title>
        <authorList>
            <person name="Altshuler I."/>
            <person name="Hamel J."/>
            <person name="Turney S."/>
            <person name="Magnuson E."/>
            <person name="Levesque R."/>
            <person name="Greer C."/>
            <person name="Whyte L.G."/>
        </authorList>
    </citation>
    <scope>NUCLEOTIDE SEQUENCE [LARGE SCALE GENOMIC DNA]</scope>
    <source>
        <strain evidence="3 4">S5.1</strain>
    </source>
</reference>
<evidence type="ECO:0000259" key="2">
    <source>
        <dbReference type="Pfam" id="PF12728"/>
    </source>
</evidence>
<dbReference type="AlphaFoldDB" id="A0A502CKS2"/>
<gene>
    <name evidence="3" type="ORF">EAH84_07155</name>
</gene>
<evidence type="ECO:0000313" key="4">
    <source>
        <dbReference type="Proteomes" id="UP000318413"/>
    </source>
</evidence>
<evidence type="ECO:0000256" key="1">
    <source>
        <dbReference type="SAM" id="MobiDB-lite"/>
    </source>
</evidence>
<accession>A0A502CKS2</accession>
<feature type="region of interest" description="Disordered" evidence="1">
    <location>
        <begin position="66"/>
        <end position="99"/>
    </location>
</feature>
<sequence length="99" mass="11340">MSELLNEAEAAEVLRISPRLLRDLRTQGRVAYVKIGSRRILYRLSDLEEYIQRCVTIVTPLERTPGRTQSAARIGRSSKSDVIPTFSAQRAQRLAEKRR</sequence>
<dbReference type="RefSeq" id="WP_140869887.1">
    <property type="nucleotide sequence ID" value="NZ_RCZK01000004.1"/>
</dbReference>
<dbReference type="EMBL" id="RCZK01000004">
    <property type="protein sequence ID" value="TPG13170.1"/>
    <property type="molecule type" value="Genomic_DNA"/>
</dbReference>
<dbReference type="Pfam" id="PF12728">
    <property type="entry name" value="HTH_17"/>
    <property type="match status" value="1"/>
</dbReference>
<dbReference type="GO" id="GO:0003677">
    <property type="term" value="F:DNA binding"/>
    <property type="evidence" value="ECO:0007669"/>
    <property type="project" value="UniProtKB-KW"/>
</dbReference>
<keyword evidence="3" id="KW-0238">DNA-binding</keyword>